<evidence type="ECO:0000313" key="18">
    <source>
        <dbReference type="Proteomes" id="UP000285060"/>
    </source>
</evidence>
<dbReference type="Pfam" id="PF06244">
    <property type="entry name" value="Ccdc124"/>
    <property type="match status" value="1"/>
</dbReference>
<dbReference type="InterPro" id="IPR032840">
    <property type="entry name" value="CFAP91_dom"/>
</dbReference>
<evidence type="ECO:0000256" key="8">
    <source>
        <dbReference type="ARBA" id="ARBA00023244"/>
    </source>
</evidence>
<keyword evidence="6" id="KW-0963">Cytoplasm</keyword>
<feature type="compositionally biased region" description="Basic and acidic residues" evidence="13">
    <location>
        <begin position="1094"/>
        <end position="1120"/>
    </location>
</feature>
<comment type="caution">
    <text evidence="17">The sequence shown here is derived from an EMBL/GenBank/DDBJ whole genome shotgun (WGS) entry which is preliminary data.</text>
</comment>
<dbReference type="UniPathway" id="UPA00251">
    <property type="reaction ID" value="UER00324"/>
</dbReference>
<dbReference type="InterPro" id="IPR036188">
    <property type="entry name" value="FAD/NAD-bd_sf"/>
</dbReference>
<feature type="domain" description="CFAP91" evidence="16">
    <location>
        <begin position="546"/>
        <end position="698"/>
    </location>
</feature>
<evidence type="ECO:0000256" key="4">
    <source>
        <dbReference type="ARBA" id="ARBA00010551"/>
    </source>
</evidence>
<evidence type="ECO:0000259" key="16">
    <source>
        <dbReference type="Pfam" id="PF14738"/>
    </source>
</evidence>
<dbReference type="InterPro" id="IPR026720">
    <property type="entry name" value="CFAP91"/>
</dbReference>
<dbReference type="VEuPathDB" id="FungiDB:H310_10965"/>
<feature type="domain" description="Coiled-coil" evidence="15">
    <location>
        <begin position="1201"/>
        <end position="1236"/>
    </location>
</feature>
<dbReference type="InterPro" id="IPR004572">
    <property type="entry name" value="Protoporphyrinogen_oxidase"/>
</dbReference>
<sequence length="1487" mass="164432">MHTMHCSSNVMKTSAHLHSGDVIDTMKHVVVLGGGISGLSLVHRLRKHLPASVRIELIEASSRVGGWIKTKHTPPFLFEAGPRGFRPSRNGAEMLRLVEELGLQDQCIASAGSSRYIFTHGKIQVPIAERLLDPMVSGIFAGNIRHLSMRSCFGRLWDMEQSHGSIVRAMLFHGTPMPTTLLDGTKVSSFVEDGSKAISMSFTHGMQSLTDALATHIEASPHTDIRLNTTVESLTPSSTTAKASGVAVRVRDAGATAAETVVADHVFSALPAHRLAPLVHAAAPSVATALSRLPFTSLGVVTLGFERNIIQRPGFGYLVPSCEEEGILGVIYDSSSFPQQNFGKNVSRLSVFLGGENHPSVAAMPRAKREEMALETIQRHLGVSDTPVHVESTWYDHAIPQYPVGFHENVAELEADFAETFDSALTLVGNSFYGVGLADYPIYTVSNTGGKWRGVHHGRRGGGEAGVGITSVTVGFEAVSGAQRAKYSKRPILPYVQAIPPDMYVHFIIAIAPLGRFVRHPPTNGTNLAGSPTTNDDLEPTRTIGIQTMYRDSEAQTTPYTPDYTIKAGTSPEIATLTSFSYENGLPAGMAEVELIQRNRQKRAFEESLPPMTDEASFELRKRMMEQQEKAEWAFREVEIDRVHDQRLQLLQKALVERDHENQFLAEQRIEALRQRLTAEKDDSIERIQQERVTALRKLAKRRAAAQKIHPKRDFKRDIIGEYTAYGSTVYAPVTRAGKSGKHDVHEVGLAHLHGLDEIQALEVSVGSKYLAPSMYKPPTKVIKTAKDRREAAIEGHLLSMQTKIAQSKTADDRHGASGKRPKFKPGGANNLRPPTPVYAVMDDDDAVHDAVRLLQKLLRGRAIQNTMYEGKGRRAELIEELREAGEPGNTIAPQQEDAIVALAGDATVAKAQGEVVSELLDFLAKELVRVNEHMALNEFVMDTVYERRKREVIEGGRRHAEDMLRKREDVVFRAVQRVHDETADDFVMDVLRSVVHTDATATAQHELGVLGSGLSRAVDALEASGTSDEGVVKDLLASFLFPEVQRRRVQEQVEREERKFVTAAAQEAEKKSKKSAQDEARAAAEWSQGADARSAKRAQDEELKRQQADAKKAELKRLQEEEEAAMSGIKAKAKTKAQKDIDKPWEAALAPVAKKNNKGSRVPPPPPKAVAVPAPSRPATRDDIVFDERSDDDLFQNRNRMQSDAYKAFEEATMPQLREDYPGLKLSQYKQRLSDMKQARAELEKSSIVVGYDHLNYSTSAKDMNALSTSRHFHASNDPNRLKHIKEEHRVRHFELGDTNEKPLSYDTSSKLQDPTGEMQKYTAKLNVDARAMLMKTSAIVGYEKSQFTTSTKAATQWNREDMKKAIAMRDETRLITGTGVFSDPTSTCDACLGPKKCPFVYGDDEVSYVSTAKGTMNFDQKDAKVAVMAADVKDDLRKCHYSFGNDKLDYSTSSHIAPMSSDAYREASKKHPPLNDPRKGSVHFS</sequence>
<comment type="catalytic activity">
    <reaction evidence="12">
        <text>protoporphyrinogen IX + 3 O2 = protoporphyrin IX + 3 H2O2</text>
        <dbReference type="Rhea" id="RHEA:25576"/>
        <dbReference type="ChEBI" id="CHEBI:15379"/>
        <dbReference type="ChEBI" id="CHEBI:16240"/>
        <dbReference type="ChEBI" id="CHEBI:57306"/>
        <dbReference type="ChEBI" id="CHEBI:57307"/>
        <dbReference type="EC" id="1.3.3.4"/>
    </reaction>
</comment>
<evidence type="ECO:0000256" key="5">
    <source>
        <dbReference type="ARBA" id="ARBA00012867"/>
    </source>
</evidence>
<evidence type="ECO:0000259" key="14">
    <source>
        <dbReference type="Pfam" id="PF01593"/>
    </source>
</evidence>
<dbReference type="Gene3D" id="3.50.50.60">
    <property type="entry name" value="FAD/NAD(P)-binding domain"/>
    <property type="match status" value="2"/>
</dbReference>
<comment type="subcellular location">
    <subcellularLocation>
        <location evidence="2">Cytoplasm</location>
        <location evidence="2">Cytoskeleton</location>
        <location evidence="2">Cilium axoneme</location>
    </subcellularLocation>
</comment>
<evidence type="ECO:0000259" key="15">
    <source>
        <dbReference type="Pfam" id="PF06244"/>
    </source>
</evidence>
<comment type="similarity">
    <text evidence="4">Belongs to the protoporphyrinogen/coproporphyrinogen oxidase family. Protoporphyrinogen oxidase subfamily.</text>
</comment>
<feature type="compositionally biased region" description="Basic and acidic residues" evidence="13">
    <location>
        <begin position="1068"/>
        <end position="1083"/>
    </location>
</feature>
<name>A0A3R6Y620_9STRA</name>
<feature type="region of interest" description="Disordered" evidence="13">
    <location>
        <begin position="1463"/>
        <end position="1487"/>
    </location>
</feature>
<proteinExistence type="inferred from homology"/>
<evidence type="ECO:0000256" key="11">
    <source>
        <dbReference type="ARBA" id="ARBA00029555"/>
    </source>
</evidence>
<evidence type="ECO:0000313" key="17">
    <source>
        <dbReference type="EMBL" id="RHY27662.1"/>
    </source>
</evidence>
<dbReference type="VEuPathDB" id="FungiDB:H310_10966"/>
<feature type="region of interest" description="Disordered" evidence="13">
    <location>
        <begin position="1297"/>
        <end position="1318"/>
    </location>
</feature>
<dbReference type="InterPro" id="IPR054414">
    <property type="entry name" value="Ccdc124/Oxs1_C"/>
</dbReference>
<evidence type="ECO:0000256" key="1">
    <source>
        <dbReference type="ARBA" id="ARBA00002600"/>
    </source>
</evidence>
<gene>
    <name evidence="17" type="ORF">DYB32_006635</name>
</gene>
<evidence type="ECO:0000256" key="12">
    <source>
        <dbReference type="ARBA" id="ARBA00047554"/>
    </source>
</evidence>
<dbReference type="Pfam" id="PF13450">
    <property type="entry name" value="NAD_binding_8"/>
    <property type="match status" value="1"/>
</dbReference>
<feature type="domain" description="Amine oxidase" evidence="14">
    <location>
        <begin position="114"/>
        <end position="400"/>
    </location>
</feature>
<dbReference type="GO" id="GO:0004729">
    <property type="term" value="F:oxygen-dependent protoporphyrinogen oxidase activity"/>
    <property type="evidence" value="ECO:0007669"/>
    <property type="project" value="UniProtKB-EC"/>
</dbReference>
<dbReference type="VEuPathDB" id="FungiDB:H310_10962"/>
<dbReference type="Proteomes" id="UP000285060">
    <property type="component" value="Unassembled WGS sequence"/>
</dbReference>
<keyword evidence="18" id="KW-1185">Reference proteome</keyword>
<feature type="region of interest" description="Disordered" evidence="13">
    <location>
        <begin position="805"/>
        <end position="833"/>
    </location>
</feature>
<organism evidence="17 18">
    <name type="scientific">Aphanomyces invadans</name>
    <dbReference type="NCBI Taxonomy" id="157072"/>
    <lineage>
        <taxon>Eukaryota</taxon>
        <taxon>Sar</taxon>
        <taxon>Stramenopiles</taxon>
        <taxon>Oomycota</taxon>
        <taxon>Saprolegniomycetes</taxon>
        <taxon>Saprolegniales</taxon>
        <taxon>Verrucalvaceae</taxon>
        <taxon>Aphanomyces</taxon>
    </lineage>
</organism>
<feature type="compositionally biased region" description="Low complexity" evidence="13">
    <location>
        <begin position="1170"/>
        <end position="1179"/>
    </location>
</feature>
<evidence type="ECO:0000256" key="7">
    <source>
        <dbReference type="ARBA" id="ARBA00023212"/>
    </source>
</evidence>
<feature type="region of interest" description="Disordered" evidence="13">
    <location>
        <begin position="1155"/>
        <end position="1179"/>
    </location>
</feature>
<comment type="function">
    <text evidence="1">Catalyzes the 6-electron oxidation of protoporphyrinogen-IX to form protoporphyrin-IX.</text>
</comment>
<evidence type="ECO:0000256" key="6">
    <source>
        <dbReference type="ARBA" id="ARBA00022490"/>
    </source>
</evidence>
<protein>
    <recommendedName>
        <fullName evidence="11">Cilia- and flagella-associated protein 91</fullName>
        <ecNumber evidence="5">1.3.3.4</ecNumber>
    </recommendedName>
</protein>
<dbReference type="InterPro" id="IPR002937">
    <property type="entry name" value="Amino_oxidase"/>
</dbReference>
<keyword evidence="9" id="KW-0966">Cell projection</keyword>
<evidence type="ECO:0000256" key="2">
    <source>
        <dbReference type="ARBA" id="ARBA00004430"/>
    </source>
</evidence>
<dbReference type="Pfam" id="PF01593">
    <property type="entry name" value="Amino_oxidase"/>
    <property type="match status" value="1"/>
</dbReference>
<accession>A0A3R6Y620</accession>
<comment type="similarity">
    <text evidence="10">Belongs to the CFAP91 family.</text>
</comment>
<evidence type="ECO:0000256" key="13">
    <source>
        <dbReference type="SAM" id="MobiDB-lite"/>
    </source>
</evidence>
<reference evidence="17 18" key="1">
    <citation type="submission" date="2018-08" db="EMBL/GenBank/DDBJ databases">
        <title>Aphanomyces genome sequencing and annotation.</title>
        <authorList>
            <person name="Minardi D."/>
            <person name="Oidtmann B."/>
            <person name="Van Der Giezen M."/>
            <person name="Studholme D.J."/>
        </authorList>
    </citation>
    <scope>NUCLEOTIDE SEQUENCE [LARGE SCALE GENOMIC DNA]</scope>
    <source>
        <strain evidence="17 18">NJM0002</strain>
    </source>
</reference>
<dbReference type="VEuPathDB" id="FungiDB:H310_10963"/>
<dbReference type="PANTHER" id="PTHR22455">
    <property type="entry name" value="CILIA- AND FLAGELLA-ASSOCIATED PROTEIN 91"/>
    <property type="match status" value="1"/>
</dbReference>
<evidence type="ECO:0000256" key="10">
    <source>
        <dbReference type="ARBA" id="ARBA00029468"/>
    </source>
</evidence>
<dbReference type="PANTHER" id="PTHR22455:SF10">
    <property type="entry name" value="CILIA- AND FLAGELLA-ASSOCIATED PROTEIN 91"/>
    <property type="match status" value="1"/>
</dbReference>
<dbReference type="Pfam" id="PF14738">
    <property type="entry name" value="CFAP91"/>
    <property type="match status" value="1"/>
</dbReference>
<keyword evidence="7" id="KW-0206">Cytoskeleton</keyword>
<dbReference type="EMBL" id="QUSY01000730">
    <property type="protein sequence ID" value="RHY27662.1"/>
    <property type="molecule type" value="Genomic_DNA"/>
</dbReference>
<dbReference type="GO" id="GO:0005930">
    <property type="term" value="C:axoneme"/>
    <property type="evidence" value="ECO:0007669"/>
    <property type="project" value="UniProtKB-SubCell"/>
</dbReference>
<feature type="region of interest" description="Disordered" evidence="13">
    <location>
        <begin position="1068"/>
        <end position="1141"/>
    </location>
</feature>
<evidence type="ECO:0000256" key="9">
    <source>
        <dbReference type="ARBA" id="ARBA00023273"/>
    </source>
</evidence>
<dbReference type="EC" id="1.3.3.4" evidence="5"/>
<dbReference type="SUPFAM" id="SSF51905">
    <property type="entry name" value="FAD/NAD(P)-binding domain"/>
    <property type="match status" value="1"/>
</dbReference>
<comment type="pathway">
    <text evidence="3">Porphyrin-containing compound metabolism; protoporphyrin-IX biosynthesis; protoporphyrin-IX from protoporphyrinogen-IX: step 1/1.</text>
</comment>
<dbReference type="NCBIfam" id="TIGR00562">
    <property type="entry name" value="proto_IX_ox"/>
    <property type="match status" value="1"/>
</dbReference>
<keyword evidence="8" id="KW-0627">Porphyrin biosynthesis</keyword>
<dbReference type="SUPFAM" id="SSF54373">
    <property type="entry name" value="FAD-linked reductases, C-terminal domain"/>
    <property type="match status" value="1"/>
</dbReference>
<evidence type="ECO:0000256" key="3">
    <source>
        <dbReference type="ARBA" id="ARBA00005073"/>
    </source>
</evidence>
<dbReference type="GO" id="GO:0006782">
    <property type="term" value="P:protoporphyrinogen IX biosynthetic process"/>
    <property type="evidence" value="ECO:0007669"/>
    <property type="project" value="UniProtKB-UniPathway"/>
</dbReference>